<dbReference type="PROSITE" id="PS50142">
    <property type="entry name" value="RNASE_3_2"/>
    <property type="match status" value="1"/>
</dbReference>
<dbReference type="Pfam" id="PF03368">
    <property type="entry name" value="Dicer_dimer"/>
    <property type="match status" value="1"/>
</dbReference>
<dbReference type="PANTHER" id="PTHR14950:SF37">
    <property type="entry name" value="ENDORIBONUCLEASE DICER"/>
    <property type="match status" value="1"/>
</dbReference>
<comment type="caution">
    <text evidence="7">The sequence shown here is derived from an EMBL/GenBank/DDBJ whole genome shotgun (WGS) entry which is preliminary data.</text>
</comment>
<keyword evidence="1" id="KW-0677">Repeat</keyword>
<feature type="domain" description="Dicer dsRNA-binding fold" evidence="6">
    <location>
        <begin position="719"/>
        <end position="816"/>
    </location>
</feature>
<dbReference type="GO" id="GO:0006396">
    <property type="term" value="P:RNA processing"/>
    <property type="evidence" value="ECO:0007669"/>
    <property type="project" value="InterPro"/>
</dbReference>
<proteinExistence type="predicted"/>
<feature type="domain" description="RNase III" evidence="5">
    <location>
        <begin position="1272"/>
        <end position="1459"/>
    </location>
</feature>
<evidence type="ECO:0008006" key="9">
    <source>
        <dbReference type="Google" id="ProtNLM"/>
    </source>
</evidence>
<accession>A0A8S1X3J2</accession>
<keyword evidence="8" id="KW-1185">Reference proteome</keyword>
<gene>
    <name evidence="7" type="ORF">PPENT_87.1.T1090149</name>
</gene>
<protein>
    <recommendedName>
        <fullName evidence="9">Dicer-like protein</fullName>
    </recommendedName>
</protein>
<dbReference type="Pfam" id="PF00636">
    <property type="entry name" value="Ribonuclease_3"/>
    <property type="match status" value="1"/>
</dbReference>
<dbReference type="OrthoDB" id="6513042at2759"/>
<feature type="region of interest" description="Disordered" evidence="4">
    <location>
        <begin position="1"/>
        <end position="27"/>
    </location>
</feature>
<dbReference type="EMBL" id="CAJJDO010000109">
    <property type="protein sequence ID" value="CAD8195497.1"/>
    <property type="molecule type" value="Genomic_DNA"/>
</dbReference>
<evidence type="ECO:0000313" key="7">
    <source>
        <dbReference type="EMBL" id="CAD8195497.1"/>
    </source>
</evidence>
<sequence>MQQFQNQTFISDQTPIQQSNSQFQTSDKQDFNQQLNTQMNYPFQNIFDLSISEANQFQQEQPNNSIKELVNSMLAQISNNEEILGVQTNNNEDDYFDDQLDDLEFQEIQYELYLKALNRNCILHQENYKTQVAIMLMWNYLYKNPNKKVVVLSTTIQKVEILGKYIKTMLLRLVETFIDDQNILIRAQDYCDTLKIIHPNKCTDLWNNLVWQIMLQENHIYVMTSEIFVNSLRRGYWKFTDFSFIYMDDCQITIFENPYNHLFKEFYFPLKQQVQVPIIVGVYNPMYANNKFIADEQILKELVQLCANMDARFLNINIEAIKQRINEKKIIISTYKSYINEYKFHNMLDSNIQNRNLNSYLIDKLNKNNFFEELNQFKLILSKFKSKCPNHFSFKIIVYYFQQLLLKHTLTSYFDIGQQPFCLILQFIIEKFKEYINSKQVDPIYHEFLLVLEKSLVSLVNSKQNQQQNSLSPKFKLLQDLLIQSYKNSKIPNNRILIYVKKQSLAYFLLKSLQSYSKVISQDLKIGIFQKIRDELDLKRAQTDLTNIYLEIYQDLQRDQLQFSFFELKNQLIQLNQFFNLDQLIYQSAQENELNDCQIVITTQLDVNFALSFHQLICFNPIPHSIYNQLNCQMKDKILLIIILKVDNTDLKQKSQSNNQNNFYNPQKVEKIINEFTIPQRELILQKAIDNLQSKAIQNMYYECYNIQKSGALLNTNWACNLIEYFNQQIYLEKKGKTVSKYAIYQLKYGNQKQSDQYIAFLLLPNQVQNIIFYGSKTQGIKEAKASVAFQAAIQLYKKGYFDCHLNSYIQNHIGQNIGADQVDPSIIMTQEQLNIHSKYCITIRQKYISILKGMVKEEKYFQTYQKQLLVIQKQEINFIKQECKFQNQNIQLLYPQQFKEKLKQCEMLLKMLDINLGEEQTISKDNYYEYYQKYIESIIFEEDLIQMGENLFGRVGSELLFKIKSKNEKNGLMILNNQNKGKKTKTHFIINQFLLVLKSNLFKQIIEPKLKIKQDLEDTIQFDITPNYILNNLNQFYNQITPIILNLKVQNQEHKRIQRIQQVEKIINNNGLFLDKLDQIILNSLNVSSYKSENLMLGQSYYKFLITIQLLLNYPTLDFKILEQTIKHFNSSTYIRNCLMESYLFLFLHNYDIIDISKTLIGIERLDSNYDLLLQQQQNVDFLESSHNQRDMKQLQNTVKISNIDFKQFLEQSLSMIEKEDYQQIQGFDWIRILNLTKKLEKQKGSQKDLKFLYPQQIWNNQKFGQLKCIYSKFEEIIKYQFNSFELLFQALTDVSFKMIINNEVQQQYMQKFSTKDEFQGQMSEQELQEQIKQIDFMNSIAQNSYQNSQLAILGKSLWDYALSKILIEQNLDTLSFMTLNKILKGISFLSYAAIKLRIHQFLNNSFQKQLQDFVDLNEKSKDQSITFHVSSLPHNQNSIMLRNAFLALIGAIYIDSEFVLSVVVDWIRQLFNQINVQQLFNPEFVQSRSRYQFYQWYQKNMGNPLNFDLIKIPHQDQKKTGQGIFLYLPFDQKEGSIVNIKRDKYYEIVQLHIYAKCKSQAWDKLYELIEY</sequence>
<dbReference type="PANTHER" id="PTHR14950">
    <property type="entry name" value="DICER-RELATED"/>
    <property type="match status" value="1"/>
</dbReference>
<evidence type="ECO:0000256" key="1">
    <source>
        <dbReference type="ARBA" id="ARBA00022737"/>
    </source>
</evidence>
<dbReference type="InterPro" id="IPR000999">
    <property type="entry name" value="RNase_III_dom"/>
</dbReference>
<dbReference type="PROSITE" id="PS51327">
    <property type="entry name" value="DICER_DSRBF"/>
    <property type="match status" value="1"/>
</dbReference>
<evidence type="ECO:0000256" key="4">
    <source>
        <dbReference type="SAM" id="MobiDB-lite"/>
    </source>
</evidence>
<keyword evidence="3" id="KW-0694">RNA-binding</keyword>
<name>A0A8S1X3J2_9CILI</name>
<evidence type="ECO:0000259" key="6">
    <source>
        <dbReference type="PROSITE" id="PS51327"/>
    </source>
</evidence>
<evidence type="ECO:0000259" key="5">
    <source>
        <dbReference type="PROSITE" id="PS50142"/>
    </source>
</evidence>
<keyword evidence="2" id="KW-0378">Hydrolase</keyword>
<dbReference type="GO" id="GO:0004525">
    <property type="term" value="F:ribonuclease III activity"/>
    <property type="evidence" value="ECO:0007669"/>
    <property type="project" value="InterPro"/>
</dbReference>
<evidence type="ECO:0000256" key="2">
    <source>
        <dbReference type="ARBA" id="ARBA00022801"/>
    </source>
</evidence>
<dbReference type="InterPro" id="IPR005034">
    <property type="entry name" value="Dicer_dimerisation"/>
</dbReference>
<dbReference type="GO" id="GO:0003723">
    <property type="term" value="F:RNA binding"/>
    <property type="evidence" value="ECO:0007669"/>
    <property type="project" value="UniProtKB-UniRule"/>
</dbReference>
<organism evidence="7 8">
    <name type="scientific">Paramecium pentaurelia</name>
    <dbReference type="NCBI Taxonomy" id="43138"/>
    <lineage>
        <taxon>Eukaryota</taxon>
        <taxon>Sar</taxon>
        <taxon>Alveolata</taxon>
        <taxon>Ciliophora</taxon>
        <taxon>Intramacronucleata</taxon>
        <taxon>Oligohymenophorea</taxon>
        <taxon>Peniculida</taxon>
        <taxon>Parameciidae</taxon>
        <taxon>Paramecium</taxon>
    </lineage>
</organism>
<evidence type="ECO:0000256" key="3">
    <source>
        <dbReference type="PROSITE-ProRule" id="PRU00657"/>
    </source>
</evidence>
<dbReference type="Proteomes" id="UP000689195">
    <property type="component" value="Unassembled WGS sequence"/>
</dbReference>
<evidence type="ECO:0000313" key="8">
    <source>
        <dbReference type="Proteomes" id="UP000689195"/>
    </source>
</evidence>
<reference evidence="7" key="1">
    <citation type="submission" date="2021-01" db="EMBL/GenBank/DDBJ databases">
        <authorList>
            <consortium name="Genoscope - CEA"/>
            <person name="William W."/>
        </authorList>
    </citation>
    <scope>NUCLEOTIDE SEQUENCE</scope>
</reference>